<feature type="region of interest" description="Disordered" evidence="1">
    <location>
        <begin position="513"/>
        <end position="550"/>
    </location>
</feature>
<feature type="region of interest" description="Disordered" evidence="1">
    <location>
        <begin position="131"/>
        <end position="161"/>
    </location>
</feature>
<dbReference type="AlphaFoldDB" id="A0AAV7DY78"/>
<evidence type="ECO:0000256" key="1">
    <source>
        <dbReference type="SAM" id="MobiDB-lite"/>
    </source>
</evidence>
<dbReference type="PANTHER" id="PTHR34461:SF2">
    <property type="entry name" value="EXPRESSED PROTEIN"/>
    <property type="match status" value="1"/>
</dbReference>
<evidence type="ECO:0000313" key="2">
    <source>
        <dbReference type="EMBL" id="KAG9440949.1"/>
    </source>
</evidence>
<comment type="caution">
    <text evidence="2">The sequence shown here is derived from an EMBL/GenBank/DDBJ whole genome shotgun (WGS) entry which is preliminary data.</text>
</comment>
<feature type="region of interest" description="Disordered" evidence="1">
    <location>
        <begin position="173"/>
        <end position="199"/>
    </location>
</feature>
<protein>
    <submittedName>
        <fullName evidence="2">Uncharacterized protein</fullName>
    </submittedName>
</protein>
<dbReference type="Proteomes" id="UP000825729">
    <property type="component" value="Unassembled WGS sequence"/>
</dbReference>
<sequence length="948" mass="104225">MRRRTTELITAERLKSPGTRSLRSEGSFSQCRLPYKLNKLEIQVFFLHTNPMSFSSVHFIHTIKGMIVVRLLNTDIHGRPTKVFKEIDALSKLEDKSCHKYLDSKVSEVGNSTEEISGFGFKSKVKVEVPSMERRSRHGQKIFRMDDAESPNDSDGPNFNKITLKDLRSMCKRKKQKIQKSADSQQSDIKGFSQDHGLSVKIKEEPEMEETLSSLKLKLSNSKPKRRDKTLGSACPLSEAGLKKVSAKLETVGELSVLSRIKSEVVDMEFDVPENASAVVGNCSVSSCSSASGNELCKVVDGGGTGSQQSLSIEGVNFSGDALIPLTEVSGSSDSGTTTSSALLAKCPLQFPLSKASNNYIEPKQLETVCEDAEICHGTGVMSSLETIHSCSLSMRSELTIDDESFCSLSGESHCADSDENVAVDHVSNSQSVHAFNDNKVLETQKNVQPTTASDHGDHSVDDSIRLHTTSQNFCSCLPSNNVSDFLMEEDVGSVAKIFSEAVEARDALTHSLSTRSSNAVSDQDCSIKPELETQKNVQPTTASDHGDHSVDDSIRLHTISQSFHSCLPSNNVSDFLTEEDVGSVAKIFSEVVEARDALTHSLSTGSSDPVSVKDCTIKLEQISENCGSASVSSHTLSVVEPRTKSDKDNTSFDYGNNSINSIIGLQITPQNFTSCFNSPDIGEDKLNTTATRDTVAEACKAFDGLKLKISPTRLLSTRKAISPLSREKLLQAVDAEELQTSIQNSKGKKRLRFENGMKNEAFSDRPYLEDADGMVLHRERSKKSRINCKNGSPPLLIKGILKTQNNECSSSQKNAQKAVMFSQMQMRHFESVAANLLNCLKSMKDIVEETLHSESFSSSPTKYTAEMRREAADNADELEATTKRWLAMMSRDCNRFCKIMNLSDERVTSPAPKERKKISFADEAGFNLCHVKTFTKISQLVSEKNFH</sequence>
<feature type="compositionally biased region" description="Polar residues" evidence="1">
    <location>
        <begin position="535"/>
        <end position="544"/>
    </location>
</feature>
<proteinExistence type="predicted"/>
<keyword evidence="3" id="KW-1185">Reference proteome</keyword>
<name>A0AAV7DY78_ARIFI</name>
<feature type="compositionally biased region" description="Polar residues" evidence="1">
    <location>
        <begin position="179"/>
        <end position="188"/>
    </location>
</feature>
<dbReference type="PANTHER" id="PTHR34461">
    <property type="entry name" value="EXPRESSED PROTEIN"/>
    <property type="match status" value="1"/>
</dbReference>
<gene>
    <name evidence="2" type="ORF">H6P81_021114</name>
</gene>
<accession>A0AAV7DY78</accession>
<dbReference type="EMBL" id="JAINDJ010000008">
    <property type="protein sequence ID" value="KAG9440949.1"/>
    <property type="molecule type" value="Genomic_DNA"/>
</dbReference>
<feature type="compositionally biased region" description="Polar residues" evidence="1">
    <location>
        <begin position="513"/>
        <end position="525"/>
    </location>
</feature>
<evidence type="ECO:0000313" key="3">
    <source>
        <dbReference type="Proteomes" id="UP000825729"/>
    </source>
</evidence>
<feature type="compositionally biased region" description="Polar residues" evidence="1">
    <location>
        <begin position="151"/>
        <end position="161"/>
    </location>
</feature>
<reference evidence="2 3" key="1">
    <citation type="submission" date="2021-07" db="EMBL/GenBank/DDBJ databases">
        <title>The Aristolochia fimbriata genome: insights into angiosperm evolution, floral development and chemical biosynthesis.</title>
        <authorList>
            <person name="Jiao Y."/>
        </authorList>
    </citation>
    <scope>NUCLEOTIDE SEQUENCE [LARGE SCALE GENOMIC DNA]</scope>
    <source>
        <strain evidence="2">IBCAS-2021</strain>
        <tissue evidence="2">Leaf</tissue>
    </source>
</reference>
<organism evidence="2 3">
    <name type="scientific">Aristolochia fimbriata</name>
    <name type="common">White veined hardy Dutchman's pipe vine</name>
    <dbReference type="NCBI Taxonomy" id="158543"/>
    <lineage>
        <taxon>Eukaryota</taxon>
        <taxon>Viridiplantae</taxon>
        <taxon>Streptophyta</taxon>
        <taxon>Embryophyta</taxon>
        <taxon>Tracheophyta</taxon>
        <taxon>Spermatophyta</taxon>
        <taxon>Magnoliopsida</taxon>
        <taxon>Magnoliidae</taxon>
        <taxon>Piperales</taxon>
        <taxon>Aristolochiaceae</taxon>
        <taxon>Aristolochia</taxon>
    </lineage>
</organism>